<dbReference type="Proteomes" id="UP000033870">
    <property type="component" value="Unassembled WGS sequence"/>
</dbReference>
<reference evidence="4 5" key="1">
    <citation type="journal article" date="2015" name="Nature">
        <title>rRNA introns, odd ribosomes, and small enigmatic genomes across a large radiation of phyla.</title>
        <authorList>
            <person name="Brown C.T."/>
            <person name="Hug L.A."/>
            <person name="Thomas B.C."/>
            <person name="Sharon I."/>
            <person name="Castelle C.J."/>
            <person name="Singh A."/>
            <person name="Wilkins M.J."/>
            <person name="Williams K.H."/>
            <person name="Banfield J.F."/>
        </authorList>
    </citation>
    <scope>NUCLEOTIDE SEQUENCE [LARGE SCALE GENOMIC DNA]</scope>
</reference>
<dbReference type="CDD" id="cd03801">
    <property type="entry name" value="GT4_PimA-like"/>
    <property type="match status" value="1"/>
</dbReference>
<protein>
    <recommendedName>
        <fullName evidence="6">Glycosyltransferase</fullName>
    </recommendedName>
</protein>
<organism evidence="4 5">
    <name type="scientific">Candidatus Magasanikbacteria bacterium GW2011_GWA2_56_11</name>
    <dbReference type="NCBI Taxonomy" id="1619044"/>
    <lineage>
        <taxon>Bacteria</taxon>
        <taxon>Candidatus Magasanikiibacteriota</taxon>
    </lineage>
</organism>
<dbReference type="AlphaFoldDB" id="A0A0G1YF72"/>
<evidence type="ECO:0000259" key="2">
    <source>
        <dbReference type="Pfam" id="PF00534"/>
    </source>
</evidence>
<comment type="caution">
    <text evidence="4">The sequence shown here is derived from an EMBL/GenBank/DDBJ whole genome shotgun (WGS) entry which is preliminary data.</text>
</comment>
<accession>A0A0G1YF72</accession>
<dbReference type="GO" id="GO:0016757">
    <property type="term" value="F:glycosyltransferase activity"/>
    <property type="evidence" value="ECO:0007669"/>
    <property type="project" value="InterPro"/>
</dbReference>
<dbReference type="Gene3D" id="3.40.50.2000">
    <property type="entry name" value="Glycogen Phosphorylase B"/>
    <property type="match status" value="2"/>
</dbReference>
<evidence type="ECO:0000259" key="3">
    <source>
        <dbReference type="Pfam" id="PF13439"/>
    </source>
</evidence>
<gene>
    <name evidence="4" type="ORF">UY92_C0013G0044</name>
</gene>
<dbReference type="EMBL" id="LCRX01000013">
    <property type="protein sequence ID" value="KKW41845.1"/>
    <property type="molecule type" value="Genomic_DNA"/>
</dbReference>
<evidence type="ECO:0000256" key="1">
    <source>
        <dbReference type="ARBA" id="ARBA00022679"/>
    </source>
</evidence>
<evidence type="ECO:0000313" key="5">
    <source>
        <dbReference type="Proteomes" id="UP000033870"/>
    </source>
</evidence>
<dbReference type="GO" id="GO:0009103">
    <property type="term" value="P:lipopolysaccharide biosynthetic process"/>
    <property type="evidence" value="ECO:0007669"/>
    <property type="project" value="TreeGrafter"/>
</dbReference>
<dbReference type="STRING" id="1619044.UY92_C0013G0044"/>
<evidence type="ECO:0008006" key="6">
    <source>
        <dbReference type="Google" id="ProtNLM"/>
    </source>
</evidence>
<name>A0A0G1YF72_9BACT</name>
<dbReference type="PANTHER" id="PTHR46401:SF2">
    <property type="entry name" value="GLYCOSYLTRANSFERASE WBBK-RELATED"/>
    <property type="match status" value="1"/>
</dbReference>
<keyword evidence="1" id="KW-0808">Transferase</keyword>
<feature type="domain" description="Glycosyl transferase family 1" evidence="2">
    <location>
        <begin position="197"/>
        <end position="352"/>
    </location>
</feature>
<sequence>MKIAMIGQKGIPASYGGVERHVHDLAVRLVESGQAVTVYSRRWYTKTSADSVAGVRAVYLPSIATKHLDTISHTLLASLHALGGRFDVIHYHGVGPALWSWLPRLFSPRTKVVTTFHSIDRYHQKWNRFARLVLRLGEWAACLFAHATITISPTLQSYCRNEFGRETNYIPSGVPTVHGAAPAAREHLDQFGLFPGEYILTVGRLIPCKAVHVLIEAFRRLKQTNSDHPAVARLKLVIVGGSVFTDEYVRELHRQASPCNDIVFTDFQSGPILGTLYRHALLLAQPSLIEGLPITVLEGMSYRKAVLASNIAEHYQLVQDGSLLFEPNNSSALADALLHYIDLPDDAKAQIAERNYRLVQEQYSWETVLAQIIDVYGTPAAAAKAERCEALT</sequence>
<dbReference type="Pfam" id="PF13439">
    <property type="entry name" value="Glyco_transf_4"/>
    <property type="match status" value="1"/>
</dbReference>
<dbReference type="Pfam" id="PF00534">
    <property type="entry name" value="Glycos_transf_1"/>
    <property type="match status" value="1"/>
</dbReference>
<dbReference type="SUPFAM" id="SSF53756">
    <property type="entry name" value="UDP-Glycosyltransferase/glycogen phosphorylase"/>
    <property type="match status" value="1"/>
</dbReference>
<evidence type="ECO:0000313" key="4">
    <source>
        <dbReference type="EMBL" id="KKW41845.1"/>
    </source>
</evidence>
<feature type="domain" description="Glycosyltransferase subfamily 4-like N-terminal" evidence="3">
    <location>
        <begin position="15"/>
        <end position="176"/>
    </location>
</feature>
<dbReference type="PANTHER" id="PTHR46401">
    <property type="entry name" value="GLYCOSYLTRANSFERASE WBBK-RELATED"/>
    <property type="match status" value="1"/>
</dbReference>
<dbReference type="InterPro" id="IPR001296">
    <property type="entry name" value="Glyco_trans_1"/>
</dbReference>
<proteinExistence type="predicted"/>
<dbReference type="InterPro" id="IPR028098">
    <property type="entry name" value="Glyco_trans_4-like_N"/>
</dbReference>